<evidence type="ECO:0000256" key="1">
    <source>
        <dbReference type="SAM" id="MobiDB-lite"/>
    </source>
</evidence>
<evidence type="ECO:0000313" key="2">
    <source>
        <dbReference type="EMBL" id="KAG7511337.1"/>
    </source>
</evidence>
<gene>
    <name evidence="2" type="ORF">JOB18_047329</name>
</gene>
<feature type="compositionally biased region" description="Basic and acidic residues" evidence="1">
    <location>
        <begin position="171"/>
        <end position="184"/>
    </location>
</feature>
<feature type="compositionally biased region" description="Polar residues" evidence="1">
    <location>
        <begin position="196"/>
        <end position="206"/>
    </location>
</feature>
<organism evidence="2 3">
    <name type="scientific">Solea senegalensis</name>
    <name type="common">Senegalese sole</name>
    <dbReference type="NCBI Taxonomy" id="28829"/>
    <lineage>
        <taxon>Eukaryota</taxon>
        <taxon>Metazoa</taxon>
        <taxon>Chordata</taxon>
        <taxon>Craniata</taxon>
        <taxon>Vertebrata</taxon>
        <taxon>Euteleostomi</taxon>
        <taxon>Actinopterygii</taxon>
        <taxon>Neopterygii</taxon>
        <taxon>Teleostei</taxon>
        <taxon>Neoteleostei</taxon>
        <taxon>Acanthomorphata</taxon>
        <taxon>Carangaria</taxon>
        <taxon>Pleuronectiformes</taxon>
        <taxon>Pleuronectoidei</taxon>
        <taxon>Soleidae</taxon>
        <taxon>Solea</taxon>
    </lineage>
</organism>
<dbReference type="Proteomes" id="UP000693946">
    <property type="component" value="Linkage Group LG16"/>
</dbReference>
<proteinExistence type="predicted"/>
<dbReference type="EMBL" id="JAGKHQ010000008">
    <property type="protein sequence ID" value="KAG7511337.1"/>
    <property type="molecule type" value="Genomic_DNA"/>
</dbReference>
<keyword evidence="3" id="KW-1185">Reference proteome</keyword>
<protein>
    <submittedName>
        <fullName evidence="2">Uncharacterized protein</fullName>
    </submittedName>
</protein>
<sequence length="206" mass="23570">MTSFLYYGHSSLHKSAHEWTGPVMSSRLHRTGDIGSILLRSLCSNFSMLLVFASLKDIKQNESQQHREHPAFLSPEFVLLLEISCVSVRQMEIRWHNTFHTFYTFWWLNSGPKRTPLLRLWSSLLALLRGDADVAGQPWQLSASQYNRSVTRVKEGRSCRDSLTDVALKKKEENNKTAETRHTGETAAEETDLISMDTTTESLSEH</sequence>
<reference evidence="2 3" key="1">
    <citation type="journal article" date="2021" name="Sci. Rep.">
        <title>Chromosome anchoring in Senegalese sole (Solea senegalensis) reveals sex-associated markers and genome rearrangements in flatfish.</title>
        <authorList>
            <person name="Guerrero-Cozar I."/>
            <person name="Gomez-Garrido J."/>
            <person name="Berbel C."/>
            <person name="Martinez-Blanch J.F."/>
            <person name="Alioto T."/>
            <person name="Claros M.G."/>
            <person name="Gagnaire P.A."/>
            <person name="Manchado M."/>
        </authorList>
    </citation>
    <scope>NUCLEOTIDE SEQUENCE [LARGE SCALE GENOMIC DNA]</scope>
    <source>
        <strain evidence="2">Sse05_10M</strain>
    </source>
</reference>
<dbReference type="AlphaFoldDB" id="A0AAV6S4H6"/>
<evidence type="ECO:0000313" key="3">
    <source>
        <dbReference type="Proteomes" id="UP000693946"/>
    </source>
</evidence>
<feature type="region of interest" description="Disordered" evidence="1">
    <location>
        <begin position="171"/>
        <end position="206"/>
    </location>
</feature>
<accession>A0AAV6S4H6</accession>
<name>A0AAV6S4H6_SOLSE</name>
<comment type="caution">
    <text evidence="2">The sequence shown here is derived from an EMBL/GenBank/DDBJ whole genome shotgun (WGS) entry which is preliminary data.</text>
</comment>